<dbReference type="Proteomes" id="UP000800094">
    <property type="component" value="Unassembled WGS sequence"/>
</dbReference>
<reference evidence="1" key="1">
    <citation type="journal article" date="2020" name="Stud. Mycol.">
        <title>101 Dothideomycetes genomes: a test case for predicting lifestyles and emergence of pathogens.</title>
        <authorList>
            <person name="Haridas S."/>
            <person name="Albert R."/>
            <person name="Binder M."/>
            <person name="Bloem J."/>
            <person name="Labutti K."/>
            <person name="Salamov A."/>
            <person name="Andreopoulos B."/>
            <person name="Baker S."/>
            <person name="Barry K."/>
            <person name="Bills G."/>
            <person name="Bluhm B."/>
            <person name="Cannon C."/>
            <person name="Castanera R."/>
            <person name="Culley D."/>
            <person name="Daum C."/>
            <person name="Ezra D."/>
            <person name="Gonzalez J."/>
            <person name="Henrissat B."/>
            <person name="Kuo A."/>
            <person name="Liang C."/>
            <person name="Lipzen A."/>
            <person name="Lutzoni F."/>
            <person name="Magnuson J."/>
            <person name="Mondo S."/>
            <person name="Nolan M."/>
            <person name="Ohm R."/>
            <person name="Pangilinan J."/>
            <person name="Park H.-J."/>
            <person name="Ramirez L."/>
            <person name="Alfaro M."/>
            <person name="Sun H."/>
            <person name="Tritt A."/>
            <person name="Yoshinaga Y."/>
            <person name="Zwiers L.-H."/>
            <person name="Turgeon B."/>
            <person name="Goodwin S."/>
            <person name="Spatafora J."/>
            <person name="Crous P."/>
            <person name="Grigoriev I."/>
        </authorList>
    </citation>
    <scope>NUCLEOTIDE SEQUENCE</scope>
    <source>
        <strain evidence="1">CBS 122368</strain>
    </source>
</reference>
<evidence type="ECO:0000313" key="1">
    <source>
        <dbReference type="EMBL" id="KAF2251989.1"/>
    </source>
</evidence>
<sequence length="265" mass="28710">MMEPRSKRYGMRALISLESLRRCIGKSFPSVRISPFFSPTNRIAWSALNGSLLRHPFCLGAEDISAILGTEEAPYKSYDAFNTGCGRVNASLAPALVRLGIALTTSAFLARMRRPSSATITLRADIPRPASVLKHLEYCTVRFASPGIYCCRVNDFCTTLRLSLTGWSLEIPTGHETPLLRVIAGHRTSRLQTFALLSAADAFPILGALDARHQRYAGEASGSASAAPQHGQLTSLDLVGPVRASALPPLAQAVRQASKGRQRDF</sequence>
<dbReference type="GeneID" id="54574434"/>
<organism evidence="1 2">
    <name type="scientific">Trematosphaeria pertusa</name>
    <dbReference type="NCBI Taxonomy" id="390896"/>
    <lineage>
        <taxon>Eukaryota</taxon>
        <taxon>Fungi</taxon>
        <taxon>Dikarya</taxon>
        <taxon>Ascomycota</taxon>
        <taxon>Pezizomycotina</taxon>
        <taxon>Dothideomycetes</taxon>
        <taxon>Pleosporomycetidae</taxon>
        <taxon>Pleosporales</taxon>
        <taxon>Massarineae</taxon>
        <taxon>Trematosphaeriaceae</taxon>
        <taxon>Trematosphaeria</taxon>
    </lineage>
</organism>
<proteinExistence type="predicted"/>
<dbReference type="AlphaFoldDB" id="A0A6A6IP15"/>
<dbReference type="EMBL" id="ML987192">
    <property type="protein sequence ID" value="KAF2251989.1"/>
    <property type="molecule type" value="Genomic_DNA"/>
</dbReference>
<keyword evidence="2" id="KW-1185">Reference proteome</keyword>
<protein>
    <submittedName>
        <fullName evidence="1">Uncharacterized protein</fullName>
    </submittedName>
</protein>
<gene>
    <name evidence="1" type="ORF">BU26DRAFT_248100</name>
</gene>
<accession>A0A6A6IP15</accession>
<evidence type="ECO:0000313" key="2">
    <source>
        <dbReference type="Proteomes" id="UP000800094"/>
    </source>
</evidence>
<dbReference type="RefSeq" id="XP_033686993.1">
    <property type="nucleotide sequence ID" value="XM_033821104.1"/>
</dbReference>
<name>A0A6A6IP15_9PLEO</name>